<dbReference type="AlphaFoldDB" id="A0A392W386"/>
<reference evidence="1 2" key="1">
    <citation type="journal article" date="2018" name="Front. Plant Sci.">
        <title>Red Clover (Trifolium pratense) and Zigzag Clover (T. medium) - A Picture of Genomic Similarities and Differences.</title>
        <authorList>
            <person name="Dluhosova J."/>
            <person name="Istvanek J."/>
            <person name="Nedelnik J."/>
            <person name="Repkova J."/>
        </authorList>
    </citation>
    <scope>NUCLEOTIDE SEQUENCE [LARGE SCALE GENOMIC DNA]</scope>
    <source>
        <strain evidence="2">cv. 10/8</strain>
        <tissue evidence="1">Leaf</tissue>
    </source>
</reference>
<comment type="caution">
    <text evidence="1">The sequence shown here is derived from an EMBL/GenBank/DDBJ whole genome shotgun (WGS) entry which is preliminary data.</text>
</comment>
<keyword evidence="2" id="KW-1185">Reference proteome</keyword>
<dbReference type="Proteomes" id="UP000265520">
    <property type="component" value="Unassembled WGS sequence"/>
</dbReference>
<sequence>CPLNWVVSIEKNDMDPTVGKMKIYDSAD</sequence>
<protein>
    <submittedName>
        <fullName evidence="1">Uncharacterized protein</fullName>
    </submittedName>
</protein>
<feature type="non-terminal residue" evidence="1">
    <location>
        <position position="1"/>
    </location>
</feature>
<accession>A0A392W386</accession>
<evidence type="ECO:0000313" key="1">
    <source>
        <dbReference type="EMBL" id="MCI94866.1"/>
    </source>
</evidence>
<name>A0A392W386_9FABA</name>
<evidence type="ECO:0000313" key="2">
    <source>
        <dbReference type="Proteomes" id="UP000265520"/>
    </source>
</evidence>
<organism evidence="1 2">
    <name type="scientific">Trifolium medium</name>
    <dbReference type="NCBI Taxonomy" id="97028"/>
    <lineage>
        <taxon>Eukaryota</taxon>
        <taxon>Viridiplantae</taxon>
        <taxon>Streptophyta</taxon>
        <taxon>Embryophyta</taxon>
        <taxon>Tracheophyta</taxon>
        <taxon>Spermatophyta</taxon>
        <taxon>Magnoliopsida</taxon>
        <taxon>eudicotyledons</taxon>
        <taxon>Gunneridae</taxon>
        <taxon>Pentapetalae</taxon>
        <taxon>rosids</taxon>
        <taxon>fabids</taxon>
        <taxon>Fabales</taxon>
        <taxon>Fabaceae</taxon>
        <taxon>Papilionoideae</taxon>
        <taxon>50 kb inversion clade</taxon>
        <taxon>NPAAA clade</taxon>
        <taxon>Hologalegina</taxon>
        <taxon>IRL clade</taxon>
        <taxon>Trifolieae</taxon>
        <taxon>Trifolium</taxon>
    </lineage>
</organism>
<dbReference type="EMBL" id="LXQA011368648">
    <property type="protein sequence ID" value="MCI94866.1"/>
    <property type="molecule type" value="Genomic_DNA"/>
</dbReference>
<proteinExistence type="predicted"/>